<dbReference type="InterPro" id="IPR014922">
    <property type="entry name" value="YdhG-like"/>
</dbReference>
<proteinExistence type="predicted"/>
<reference evidence="3" key="1">
    <citation type="journal article" date="2019" name="Int. J. Syst. Evol. Microbiol.">
        <title>The Global Catalogue of Microorganisms (GCM) 10K type strain sequencing project: providing services to taxonomists for standard genome sequencing and annotation.</title>
        <authorList>
            <consortium name="The Broad Institute Genomics Platform"/>
            <consortium name="The Broad Institute Genome Sequencing Center for Infectious Disease"/>
            <person name="Wu L."/>
            <person name="Ma J."/>
        </authorList>
    </citation>
    <scope>NUCLEOTIDE SEQUENCE [LARGE SCALE GENOMIC DNA]</scope>
    <source>
        <strain evidence="3">CGMCC 4.7317</strain>
    </source>
</reference>
<gene>
    <name evidence="2" type="ORF">ACFQGU_00060</name>
</gene>
<dbReference type="SUPFAM" id="SSF159888">
    <property type="entry name" value="YdhG-like"/>
    <property type="match status" value="1"/>
</dbReference>
<comment type="caution">
    <text evidence="2">The sequence shown here is derived from an EMBL/GenBank/DDBJ whole genome shotgun (WGS) entry which is preliminary data.</text>
</comment>
<feature type="domain" description="YdhG-like" evidence="1">
    <location>
        <begin position="20"/>
        <end position="132"/>
    </location>
</feature>
<name>A0ABW1SW83_9ACTN</name>
<dbReference type="EMBL" id="JBHSTI010000001">
    <property type="protein sequence ID" value="MFC6236255.1"/>
    <property type="molecule type" value="Genomic_DNA"/>
</dbReference>
<dbReference type="Proteomes" id="UP001596138">
    <property type="component" value="Unassembled WGS sequence"/>
</dbReference>
<protein>
    <submittedName>
        <fullName evidence="2">DUF1801 domain-containing protein</fullName>
    </submittedName>
</protein>
<keyword evidence="3" id="KW-1185">Reference proteome</keyword>
<sequence>MVSSGALTPDQYVAELAPDRAAEIEAVRELVNANLPDGYVETMDYGMITWAVPLEVYPDTYNGHALAYVALAAQKNYCSLYLMTVYSAAGRISEEVFRERWDGPKRLDMGKSCVRFTKAADLDLDLVAEVIAGTPPDAFVAAAKAARRRV</sequence>
<evidence type="ECO:0000313" key="3">
    <source>
        <dbReference type="Proteomes" id="UP001596138"/>
    </source>
</evidence>
<dbReference type="Pfam" id="PF08818">
    <property type="entry name" value="DUF1801"/>
    <property type="match status" value="1"/>
</dbReference>
<evidence type="ECO:0000313" key="2">
    <source>
        <dbReference type="EMBL" id="MFC6236255.1"/>
    </source>
</evidence>
<organism evidence="2 3">
    <name type="scientific">Longivirga aurantiaca</name>
    <dbReference type="NCBI Taxonomy" id="1837743"/>
    <lineage>
        <taxon>Bacteria</taxon>
        <taxon>Bacillati</taxon>
        <taxon>Actinomycetota</taxon>
        <taxon>Actinomycetes</taxon>
        <taxon>Sporichthyales</taxon>
        <taxon>Sporichthyaceae</taxon>
        <taxon>Longivirga</taxon>
    </lineage>
</organism>
<evidence type="ECO:0000259" key="1">
    <source>
        <dbReference type="Pfam" id="PF08818"/>
    </source>
</evidence>
<dbReference type="Gene3D" id="3.90.1150.200">
    <property type="match status" value="1"/>
</dbReference>
<dbReference type="RefSeq" id="WP_386763304.1">
    <property type="nucleotide sequence ID" value="NZ_JBHSTI010000001.1"/>
</dbReference>
<accession>A0ABW1SW83</accession>